<keyword evidence="3" id="KW-1185">Reference proteome</keyword>
<dbReference type="EMBL" id="JBCGDC010000183">
    <property type="protein sequence ID" value="MFB6397944.1"/>
    <property type="molecule type" value="Genomic_DNA"/>
</dbReference>
<accession>A0ABV5D106</accession>
<proteinExistence type="predicted"/>
<evidence type="ECO:0000313" key="2">
    <source>
        <dbReference type="EMBL" id="MFB6397944.1"/>
    </source>
</evidence>
<protein>
    <submittedName>
        <fullName evidence="2">Uncharacterized protein</fullName>
    </submittedName>
</protein>
<evidence type="ECO:0000256" key="1">
    <source>
        <dbReference type="SAM" id="MobiDB-lite"/>
    </source>
</evidence>
<reference evidence="2 3" key="1">
    <citation type="submission" date="2024-04" db="EMBL/GenBank/DDBJ databases">
        <title>Polymorphospora sp. isolated from Baiyangdian Lake in Xiong'an New Area.</title>
        <authorList>
            <person name="Zhang X."/>
            <person name="Liu J."/>
        </authorList>
    </citation>
    <scope>NUCLEOTIDE SEQUENCE [LARGE SCALE GENOMIC DNA]</scope>
    <source>
        <strain evidence="2 3">2-325</strain>
    </source>
</reference>
<sequence length="117" mass="11014">MSHDVAPSVEDTVHPTGEDNAAANGSGEVGQVAAPADEFELSSGRAPRGAASDRTTGRADGEALTNGHGPAADVSAGRGPAAGALSGTAVPAGTRSGAVPSPASTANPTGRAANGTG</sequence>
<organism evidence="2 3">
    <name type="scientific">Polymorphospora lycopeni</name>
    <dbReference type="NCBI Taxonomy" id="3140240"/>
    <lineage>
        <taxon>Bacteria</taxon>
        <taxon>Bacillati</taxon>
        <taxon>Actinomycetota</taxon>
        <taxon>Actinomycetes</taxon>
        <taxon>Micromonosporales</taxon>
        <taxon>Micromonosporaceae</taxon>
        <taxon>Polymorphospora</taxon>
    </lineage>
</organism>
<name>A0ABV5D106_9ACTN</name>
<gene>
    <name evidence="2" type="ORF">AAFH96_33400</name>
</gene>
<feature type="region of interest" description="Disordered" evidence="1">
    <location>
        <begin position="1"/>
        <end position="117"/>
    </location>
</feature>
<comment type="caution">
    <text evidence="2">The sequence shown here is derived from an EMBL/GenBank/DDBJ whole genome shotgun (WGS) entry which is preliminary data.</text>
</comment>
<feature type="non-terminal residue" evidence="2">
    <location>
        <position position="117"/>
    </location>
</feature>
<dbReference type="Proteomes" id="UP001582793">
    <property type="component" value="Unassembled WGS sequence"/>
</dbReference>
<evidence type="ECO:0000313" key="3">
    <source>
        <dbReference type="Proteomes" id="UP001582793"/>
    </source>
</evidence>